<dbReference type="InterPro" id="IPR050385">
    <property type="entry name" value="Archaeal_FAD_synthase"/>
</dbReference>
<dbReference type="AlphaFoldDB" id="A0A6L4WPS4"/>
<proteinExistence type="predicted"/>
<comment type="caution">
    <text evidence="4">The sequence shown here is derived from an EMBL/GenBank/DDBJ whole genome shotgun (WGS) entry which is preliminary data.</text>
</comment>
<evidence type="ECO:0000313" key="4">
    <source>
        <dbReference type="EMBL" id="KAB7886198.1"/>
    </source>
</evidence>
<name>A0A6L4WPS4_9BACT</name>
<dbReference type="Gene3D" id="3.40.50.620">
    <property type="entry name" value="HUPs"/>
    <property type="match status" value="1"/>
</dbReference>
<protein>
    <submittedName>
        <fullName evidence="4">Adenylyltransferase/cytidyltransferase family protein</fullName>
    </submittedName>
</protein>
<organism evidence="4 5">
    <name type="scientific">Poseidonibacter ostreae</name>
    <dbReference type="NCBI Taxonomy" id="2654171"/>
    <lineage>
        <taxon>Bacteria</taxon>
        <taxon>Pseudomonadati</taxon>
        <taxon>Campylobacterota</taxon>
        <taxon>Epsilonproteobacteria</taxon>
        <taxon>Campylobacterales</taxon>
        <taxon>Arcobacteraceae</taxon>
        <taxon>Poseidonibacter</taxon>
    </lineage>
</organism>
<evidence type="ECO:0000256" key="1">
    <source>
        <dbReference type="ARBA" id="ARBA00022679"/>
    </source>
</evidence>
<dbReference type="PANTHER" id="PTHR43793">
    <property type="entry name" value="FAD SYNTHASE"/>
    <property type="match status" value="1"/>
</dbReference>
<keyword evidence="2 4" id="KW-0548">Nucleotidyltransferase</keyword>
<dbReference type="RefSeq" id="WP_152279843.1">
    <property type="nucleotide sequence ID" value="NZ_WFKK01000045.1"/>
</dbReference>
<evidence type="ECO:0000313" key="5">
    <source>
        <dbReference type="Proteomes" id="UP000472839"/>
    </source>
</evidence>
<evidence type="ECO:0000256" key="2">
    <source>
        <dbReference type="ARBA" id="ARBA00022695"/>
    </source>
</evidence>
<keyword evidence="1" id="KW-0808">Transferase</keyword>
<dbReference type="SUPFAM" id="SSF52374">
    <property type="entry name" value="Nucleotidylyl transferase"/>
    <property type="match status" value="1"/>
</dbReference>
<feature type="domain" description="Cytidyltransferase-like" evidence="3">
    <location>
        <begin position="27"/>
        <end position="151"/>
    </location>
</feature>
<accession>A0A6L4WPS4</accession>
<dbReference type="InterPro" id="IPR014729">
    <property type="entry name" value="Rossmann-like_a/b/a_fold"/>
</dbReference>
<dbReference type="GO" id="GO:0016779">
    <property type="term" value="F:nucleotidyltransferase activity"/>
    <property type="evidence" value="ECO:0007669"/>
    <property type="project" value="UniProtKB-KW"/>
</dbReference>
<dbReference type="Proteomes" id="UP000472839">
    <property type="component" value="Unassembled WGS sequence"/>
</dbReference>
<dbReference type="NCBIfam" id="TIGR00125">
    <property type="entry name" value="cyt_tran_rel"/>
    <property type="match status" value="1"/>
</dbReference>
<gene>
    <name evidence="4" type="ORF">GBG19_12710</name>
</gene>
<sequence length="161" mass="18360">MEELAKIVSFKEFDKIKENLESIVCTSGGFDPIHSGHISCFQESKKYAKTLVVIVNGDDFLKQKKGKAFMNLKERCMIVSSIKNVDYVIPFEIKDDSTVIKALEKIKPNYFTKGGDRYDEKTIAEWDICKKLDIKIITNVGNEKNETSSSKYLNAWTSKDT</sequence>
<reference evidence="4 5" key="1">
    <citation type="submission" date="2019-10" db="EMBL/GenBank/DDBJ databases">
        <title>Poseidonibacter ostreae sp. nov., isolated from the gut of the Ostrea denselamellosa.</title>
        <authorList>
            <person name="Choi A."/>
        </authorList>
    </citation>
    <scope>NUCLEOTIDE SEQUENCE [LARGE SCALE GENOMIC DNA]</scope>
    <source>
        <strain evidence="4 5">SJOD-M-33</strain>
    </source>
</reference>
<evidence type="ECO:0000259" key="3">
    <source>
        <dbReference type="Pfam" id="PF01467"/>
    </source>
</evidence>
<dbReference type="Pfam" id="PF01467">
    <property type="entry name" value="CTP_transf_like"/>
    <property type="match status" value="1"/>
</dbReference>
<dbReference type="PANTHER" id="PTHR43793:SF1">
    <property type="entry name" value="FAD SYNTHASE"/>
    <property type="match status" value="1"/>
</dbReference>
<dbReference type="EMBL" id="WFKK01000045">
    <property type="protein sequence ID" value="KAB7886198.1"/>
    <property type="molecule type" value="Genomic_DNA"/>
</dbReference>
<dbReference type="InterPro" id="IPR004821">
    <property type="entry name" value="Cyt_trans-like"/>
</dbReference>